<accession>A0A1I7T9W7</accession>
<keyword evidence="1" id="KW-0812">Transmembrane</keyword>
<dbReference type="Pfam" id="PF10318">
    <property type="entry name" value="7TM_GPCR_Srh"/>
    <property type="match status" value="1"/>
</dbReference>
<dbReference type="Proteomes" id="UP000095282">
    <property type="component" value="Unplaced"/>
</dbReference>
<dbReference type="InterPro" id="IPR019422">
    <property type="entry name" value="7TM_GPCR_serpentine_rcpt_Srh"/>
</dbReference>
<keyword evidence="2" id="KW-1185">Reference proteome</keyword>
<feature type="transmembrane region" description="Helical" evidence="1">
    <location>
        <begin position="20"/>
        <end position="41"/>
    </location>
</feature>
<name>A0A1I7T9W7_9PELO</name>
<organism evidence="2 3">
    <name type="scientific">Caenorhabditis tropicalis</name>
    <dbReference type="NCBI Taxonomy" id="1561998"/>
    <lineage>
        <taxon>Eukaryota</taxon>
        <taxon>Metazoa</taxon>
        <taxon>Ecdysozoa</taxon>
        <taxon>Nematoda</taxon>
        <taxon>Chromadorea</taxon>
        <taxon>Rhabditida</taxon>
        <taxon>Rhabditina</taxon>
        <taxon>Rhabditomorpha</taxon>
        <taxon>Rhabditoidea</taxon>
        <taxon>Rhabditidae</taxon>
        <taxon>Peloderinae</taxon>
        <taxon>Caenorhabditis</taxon>
    </lineage>
</organism>
<sequence>MTTLPVSRSIWNENPVAYFVFKRAYSVIITPLYPLAHYCVLRKSPKNFESLKWFLYFHVFCTTIEWFCAFFLIDLYDFEPSIVLRIDGVLKYFINPVLLYRMFSVVEDGEFRDIRRDCIASIYDFDETVPRSSFSMVVWPDFEGNVYEL</sequence>
<reference evidence="3" key="1">
    <citation type="submission" date="2016-11" db="UniProtKB">
        <authorList>
            <consortium name="WormBaseParasite"/>
        </authorList>
    </citation>
    <scope>IDENTIFICATION</scope>
</reference>
<dbReference type="PANTHER" id="PTHR47922">
    <property type="entry name" value="SERPENTINE RECEPTOR, CLASS H"/>
    <property type="match status" value="1"/>
</dbReference>
<dbReference type="eggNOG" id="ENOG502TGWP">
    <property type="taxonomic scope" value="Eukaryota"/>
</dbReference>
<evidence type="ECO:0000313" key="2">
    <source>
        <dbReference type="Proteomes" id="UP000095282"/>
    </source>
</evidence>
<dbReference type="AlphaFoldDB" id="A0A1I7T9W7"/>
<keyword evidence="1" id="KW-0472">Membrane</keyword>
<feature type="transmembrane region" description="Helical" evidence="1">
    <location>
        <begin position="53"/>
        <end position="73"/>
    </location>
</feature>
<evidence type="ECO:0000256" key="1">
    <source>
        <dbReference type="SAM" id="Phobius"/>
    </source>
</evidence>
<evidence type="ECO:0000313" key="3">
    <source>
        <dbReference type="WBParaSite" id="Csp11.Scaffold559.g3851.t1"/>
    </source>
</evidence>
<dbReference type="WBParaSite" id="Csp11.Scaffold559.g3851.t1">
    <property type="protein sequence ID" value="Csp11.Scaffold559.g3851.t1"/>
    <property type="gene ID" value="Csp11.Scaffold559.g3851"/>
</dbReference>
<keyword evidence="1" id="KW-1133">Transmembrane helix</keyword>
<proteinExistence type="predicted"/>
<dbReference type="PANTHER" id="PTHR47922:SF1">
    <property type="entry name" value="SERPENTINE RECEPTOR, CLASS H"/>
    <property type="match status" value="1"/>
</dbReference>
<protein>
    <submittedName>
        <fullName evidence="3">G protein-coupled receptor</fullName>
    </submittedName>
</protein>